<proteinExistence type="predicted"/>
<evidence type="ECO:0000256" key="2">
    <source>
        <dbReference type="ARBA" id="ARBA00012438"/>
    </source>
</evidence>
<keyword evidence="5" id="KW-0547">Nucleotide-binding</keyword>
<feature type="domain" description="Signal transduction histidine kinase subgroup 3 dimerisation and phosphoacceptor" evidence="10">
    <location>
        <begin position="188"/>
        <end position="254"/>
    </location>
</feature>
<comment type="caution">
    <text evidence="11">The sequence shown here is derived from an EMBL/GenBank/DDBJ whole genome shotgun (WGS) entry which is preliminary data.</text>
</comment>
<evidence type="ECO:0000256" key="8">
    <source>
        <dbReference type="ARBA" id="ARBA00023012"/>
    </source>
</evidence>
<evidence type="ECO:0000313" key="12">
    <source>
        <dbReference type="Proteomes" id="UP001589716"/>
    </source>
</evidence>
<evidence type="ECO:0000256" key="9">
    <source>
        <dbReference type="SAM" id="Phobius"/>
    </source>
</evidence>
<dbReference type="EMBL" id="JBHMCT010000019">
    <property type="protein sequence ID" value="MFB9557863.1"/>
    <property type="molecule type" value="Genomic_DNA"/>
</dbReference>
<dbReference type="SUPFAM" id="SSF55874">
    <property type="entry name" value="ATPase domain of HSP90 chaperone/DNA topoisomerase II/histidine kinase"/>
    <property type="match status" value="1"/>
</dbReference>
<dbReference type="GO" id="GO:0016301">
    <property type="term" value="F:kinase activity"/>
    <property type="evidence" value="ECO:0007669"/>
    <property type="project" value="UniProtKB-KW"/>
</dbReference>
<dbReference type="PANTHER" id="PTHR24421:SF10">
    <property type="entry name" value="NITRATE_NITRITE SENSOR PROTEIN NARQ"/>
    <property type="match status" value="1"/>
</dbReference>
<keyword evidence="9" id="KW-0472">Membrane</keyword>
<evidence type="ECO:0000256" key="5">
    <source>
        <dbReference type="ARBA" id="ARBA00022741"/>
    </source>
</evidence>
<feature type="transmembrane region" description="Helical" evidence="9">
    <location>
        <begin position="67"/>
        <end position="88"/>
    </location>
</feature>
<keyword evidence="6 11" id="KW-0418">Kinase</keyword>
<dbReference type="InterPro" id="IPR011712">
    <property type="entry name" value="Sig_transdc_His_kin_sub3_dim/P"/>
</dbReference>
<sequence>MQEGRRRFPVSPLVIDTALACLMATVTIVHARHGHATRYQAEGWPPFGFVAVALSVAANLPLAVRRLVPGTAFAVSCGALVTYTLAGYQPSANVYAPLLALCTVITSRPLREALWASAATAAVWVASGLTDGLPMELALAQAPIGVGAVWLCVAESRRPARDDARPARPAGRSHDERDLLAQQAVMRERLRIARELHDAAAHHLSEVTVQAGLAETVFASDPVVARAAVTAVGTSSRRALQEMRGLLDVLRTGTEPADEDDALYRSAPGLSDLEDLMRRTRAAGVEVDWSVSGHRKPLPAGLDVGVYRMVEEVMAGIPRCAGRGSRVTVSLAFGADVLRGDIVARGSTARGVVRPSGEPGLLGIRERVRLYGGSLRVGSRAEGGFEVVFTVPLASQDTDGGA</sequence>
<dbReference type="RefSeq" id="WP_345485046.1">
    <property type="nucleotide sequence ID" value="NZ_BAAAWU010000001.1"/>
</dbReference>
<dbReference type="EC" id="2.7.13.3" evidence="2"/>
<keyword evidence="12" id="KW-1185">Reference proteome</keyword>
<evidence type="ECO:0000256" key="6">
    <source>
        <dbReference type="ARBA" id="ARBA00022777"/>
    </source>
</evidence>
<dbReference type="Gene3D" id="1.20.5.1930">
    <property type="match status" value="1"/>
</dbReference>
<dbReference type="Proteomes" id="UP001589716">
    <property type="component" value="Unassembled WGS sequence"/>
</dbReference>
<name>A0ABV5QXQ7_9ACTN</name>
<evidence type="ECO:0000256" key="7">
    <source>
        <dbReference type="ARBA" id="ARBA00022840"/>
    </source>
</evidence>
<feature type="transmembrane region" description="Helical" evidence="9">
    <location>
        <begin position="12"/>
        <end position="31"/>
    </location>
</feature>
<reference evidence="11 12" key="1">
    <citation type="submission" date="2024-09" db="EMBL/GenBank/DDBJ databases">
        <authorList>
            <person name="Sun Q."/>
            <person name="Mori K."/>
        </authorList>
    </citation>
    <scope>NUCLEOTIDE SEQUENCE [LARGE SCALE GENOMIC DNA]</scope>
    <source>
        <strain evidence="11 12">JCM 4414</strain>
    </source>
</reference>
<dbReference type="InterPro" id="IPR036890">
    <property type="entry name" value="HATPase_C_sf"/>
</dbReference>
<keyword evidence="9" id="KW-1133">Transmembrane helix</keyword>
<evidence type="ECO:0000313" key="11">
    <source>
        <dbReference type="EMBL" id="MFB9557863.1"/>
    </source>
</evidence>
<dbReference type="InterPro" id="IPR050482">
    <property type="entry name" value="Sensor_HK_TwoCompSys"/>
</dbReference>
<dbReference type="Pfam" id="PF07730">
    <property type="entry name" value="HisKA_3"/>
    <property type="match status" value="1"/>
</dbReference>
<evidence type="ECO:0000256" key="3">
    <source>
        <dbReference type="ARBA" id="ARBA00022553"/>
    </source>
</evidence>
<dbReference type="Gene3D" id="3.30.565.10">
    <property type="entry name" value="Histidine kinase-like ATPase, C-terminal domain"/>
    <property type="match status" value="1"/>
</dbReference>
<keyword evidence="8" id="KW-0902">Two-component regulatory system</keyword>
<evidence type="ECO:0000256" key="4">
    <source>
        <dbReference type="ARBA" id="ARBA00022679"/>
    </source>
</evidence>
<keyword evidence="3" id="KW-0597">Phosphoprotein</keyword>
<evidence type="ECO:0000259" key="10">
    <source>
        <dbReference type="Pfam" id="PF07730"/>
    </source>
</evidence>
<keyword evidence="4" id="KW-0808">Transferase</keyword>
<organism evidence="11 12">
    <name type="scientific">Streptomyces roseoviridis</name>
    <dbReference type="NCBI Taxonomy" id="67361"/>
    <lineage>
        <taxon>Bacteria</taxon>
        <taxon>Bacillati</taxon>
        <taxon>Actinomycetota</taxon>
        <taxon>Actinomycetes</taxon>
        <taxon>Kitasatosporales</taxon>
        <taxon>Streptomycetaceae</taxon>
        <taxon>Streptomyces</taxon>
    </lineage>
</organism>
<protein>
    <recommendedName>
        <fullName evidence="2">histidine kinase</fullName>
        <ecNumber evidence="2">2.7.13.3</ecNumber>
    </recommendedName>
</protein>
<comment type="catalytic activity">
    <reaction evidence="1">
        <text>ATP + protein L-histidine = ADP + protein N-phospho-L-histidine.</text>
        <dbReference type="EC" id="2.7.13.3"/>
    </reaction>
</comment>
<feature type="transmembrane region" description="Helical" evidence="9">
    <location>
        <begin position="43"/>
        <end position="60"/>
    </location>
</feature>
<keyword evidence="9" id="KW-0812">Transmembrane</keyword>
<gene>
    <name evidence="11" type="ORF">ACFFTP_27215</name>
</gene>
<dbReference type="PANTHER" id="PTHR24421">
    <property type="entry name" value="NITRATE/NITRITE SENSOR PROTEIN NARX-RELATED"/>
    <property type="match status" value="1"/>
</dbReference>
<dbReference type="CDD" id="cd16917">
    <property type="entry name" value="HATPase_UhpB-NarQ-NarX-like"/>
    <property type="match status" value="1"/>
</dbReference>
<keyword evidence="7" id="KW-0067">ATP-binding</keyword>
<accession>A0ABV5QXQ7</accession>
<evidence type="ECO:0000256" key="1">
    <source>
        <dbReference type="ARBA" id="ARBA00000085"/>
    </source>
</evidence>